<dbReference type="InterPro" id="IPR037840">
    <property type="entry name" value="PH_Anillin"/>
</dbReference>
<dbReference type="Pfam" id="PF00169">
    <property type="entry name" value="PH"/>
    <property type="match status" value="1"/>
</dbReference>
<evidence type="ECO:0000313" key="8">
    <source>
        <dbReference type="Proteomes" id="UP000611227"/>
    </source>
</evidence>
<evidence type="ECO:0000259" key="6">
    <source>
        <dbReference type="PROSITE" id="PS50003"/>
    </source>
</evidence>
<dbReference type="GO" id="GO:0005826">
    <property type="term" value="C:actomyosin contractile ring"/>
    <property type="evidence" value="ECO:0007669"/>
    <property type="project" value="TreeGrafter"/>
</dbReference>
<feature type="region of interest" description="Disordered" evidence="5">
    <location>
        <begin position="161"/>
        <end position="201"/>
    </location>
</feature>
<keyword evidence="1" id="KW-0175">Coiled coil</keyword>
<sequence length="655" mass="72851">ESQPQTSPKHPPSSDATAIESAEDTPAGDRPAKSPSVESSGKNYAPKSEESVKPSPLKKTEPKSPVKVMPVSKLEQLAEKPKDEVCEMSADDEMNSSKVINEIFEILEEDGPDIEKLKKEMSMSLEGESDEDEQEESLNISSMSLLTPLVESVGPEAFISPCKSTGEGSSISDVSLSSEKFQRTKVPRAESGDSIGSVSDERNLPYSVDAYRSQRFKDTDRPSIKQIIVRREDVASKLDMKKNGPAEQVNIKKKMQELNNEINMQQTVIHQASQALNCCFDEEHGKGSQEEAEAERLLLLATEKRTALLEELNKLKSEGPHSKRNKAASTSTEFAPSRGSVSISEMRLPLKADFVCGTVHKPEAANYYYVIILRSGAENMVATPLASIAKSLKGDALTFPTTFTMHDVSNDFEINIEVYSLVQRKESTSTDRRKKANKSKVNESHSPECCIPTGAMASPGGPNAARTTNFILVGSHKLSLSSVGNTKFALDKVPFLSPLEGHIYLKLKCQVDSSVEEKGFLTMFEDVSGFGAWHRRWCVLSGNCVSYWTYPDDERRKHPLGRINLANCTNQQIEPANREFCARPNTFELITVRPQREDDRETLVSQCRDTLCVTKNWLSADTKEERNLWMQKLNQVLVDLRMWQPDACYKPIGKP</sequence>
<dbReference type="GO" id="GO:0032059">
    <property type="term" value="C:bleb"/>
    <property type="evidence" value="ECO:0007669"/>
    <property type="project" value="UniProtKB-SubCell"/>
</dbReference>
<feature type="compositionally biased region" description="Basic and acidic residues" evidence="5">
    <location>
        <begin position="76"/>
        <end position="85"/>
    </location>
</feature>
<dbReference type="PANTHER" id="PTHR21538">
    <property type="entry name" value="ANILLIN/RHOTEKIN RTKN"/>
    <property type="match status" value="1"/>
</dbReference>
<dbReference type="Pfam" id="PF08174">
    <property type="entry name" value="Anillin"/>
    <property type="match status" value="1"/>
</dbReference>
<dbReference type="InterPro" id="IPR012966">
    <property type="entry name" value="AHD"/>
</dbReference>
<feature type="domain" description="PH" evidence="6">
    <location>
        <begin position="514"/>
        <end position="638"/>
    </location>
</feature>
<comment type="caution">
    <text evidence="7">The sequence shown here is derived from an EMBL/GenBank/DDBJ whole genome shotgun (WGS) entry which is preliminary data.</text>
</comment>
<dbReference type="CDD" id="cd01263">
    <property type="entry name" value="PH_anillin"/>
    <property type="match status" value="1"/>
</dbReference>
<dbReference type="Proteomes" id="UP000611227">
    <property type="component" value="Unassembled WGS sequence"/>
</dbReference>
<dbReference type="SMART" id="SM00233">
    <property type="entry name" value="PH"/>
    <property type="match status" value="1"/>
</dbReference>
<evidence type="ECO:0000256" key="3">
    <source>
        <dbReference type="ARBA" id="ARBA00057106"/>
    </source>
</evidence>
<feature type="compositionally biased region" description="Basic and acidic residues" evidence="5">
    <location>
        <begin position="47"/>
        <end position="64"/>
    </location>
</feature>
<feature type="compositionally biased region" description="Polar residues" evidence="5">
    <location>
        <begin position="162"/>
        <end position="179"/>
    </location>
</feature>
<feature type="region of interest" description="Disordered" evidence="5">
    <location>
        <begin position="1"/>
        <end position="93"/>
    </location>
</feature>
<keyword evidence="8" id="KW-1185">Reference proteome</keyword>
<evidence type="ECO:0000256" key="5">
    <source>
        <dbReference type="SAM" id="MobiDB-lite"/>
    </source>
</evidence>
<feature type="region of interest" description="Disordered" evidence="5">
    <location>
        <begin position="427"/>
        <end position="446"/>
    </location>
</feature>
<dbReference type="PANTHER" id="PTHR21538:SF27">
    <property type="entry name" value="ANILLIN"/>
    <property type="match status" value="1"/>
</dbReference>
<gene>
    <name evidence="7" type="primary">Anln</name>
    <name evidence="7" type="ORF">RAMSUL_R12373</name>
</gene>
<dbReference type="InterPro" id="IPR011993">
    <property type="entry name" value="PH-like_dom_sf"/>
</dbReference>
<feature type="compositionally biased region" description="Polar residues" evidence="5">
    <location>
        <begin position="327"/>
        <end position="338"/>
    </location>
</feature>
<feature type="region of interest" description="Disordered" evidence="5">
    <location>
        <begin position="316"/>
        <end position="338"/>
    </location>
</feature>
<dbReference type="FunFam" id="2.30.29.30:FF:000111">
    <property type="entry name" value="anillin isoform X1"/>
    <property type="match status" value="1"/>
</dbReference>
<evidence type="ECO:0000256" key="2">
    <source>
        <dbReference type="ARBA" id="ARBA00043945"/>
    </source>
</evidence>
<comment type="subcellular location">
    <subcellularLocation>
        <location evidence="2">Cell projection</location>
        <location evidence="2">Bleb</location>
    </subcellularLocation>
</comment>
<accession>A0A852C5Q5</accession>
<dbReference type="GO" id="GO:0000281">
    <property type="term" value="P:mitotic cytokinesis"/>
    <property type="evidence" value="ECO:0007669"/>
    <property type="project" value="TreeGrafter"/>
</dbReference>
<name>A0A852C5Q5_9PICI</name>
<dbReference type="PROSITE" id="PS50003">
    <property type="entry name" value="PH_DOMAIN"/>
    <property type="match status" value="1"/>
</dbReference>
<evidence type="ECO:0000313" key="7">
    <source>
        <dbReference type="EMBL" id="NXP76469.1"/>
    </source>
</evidence>
<dbReference type="Gene3D" id="2.30.29.30">
    <property type="entry name" value="Pleckstrin-homology domain (PH domain)/Phosphotyrosine-binding domain (PTB)"/>
    <property type="match status" value="1"/>
</dbReference>
<dbReference type="EMBL" id="WBNM01023335">
    <property type="protein sequence ID" value="NXP76469.1"/>
    <property type="molecule type" value="Genomic_DNA"/>
</dbReference>
<dbReference type="InterPro" id="IPR001849">
    <property type="entry name" value="PH_domain"/>
</dbReference>
<comment type="function">
    <text evidence="3">Required for cytokinesis. Essential for the structural integrity of the cleavage furrow and for completion of cleavage furrow ingression. Plays a role in bleb assembly during metaphase and anaphase of mitosis. May play a significant role in podocyte cell migration.</text>
</comment>
<dbReference type="GO" id="GO:0031106">
    <property type="term" value="P:septin ring organization"/>
    <property type="evidence" value="ECO:0007669"/>
    <property type="project" value="TreeGrafter"/>
</dbReference>
<evidence type="ECO:0000256" key="1">
    <source>
        <dbReference type="ARBA" id="ARBA00023054"/>
    </source>
</evidence>
<feature type="non-terminal residue" evidence="7">
    <location>
        <position position="1"/>
    </location>
</feature>
<proteinExistence type="predicted"/>
<organism evidence="7 8">
    <name type="scientific">Ramphastos sulfuratus</name>
    <dbReference type="NCBI Taxonomy" id="322582"/>
    <lineage>
        <taxon>Eukaryota</taxon>
        <taxon>Metazoa</taxon>
        <taxon>Chordata</taxon>
        <taxon>Craniata</taxon>
        <taxon>Vertebrata</taxon>
        <taxon>Euteleostomi</taxon>
        <taxon>Archelosauria</taxon>
        <taxon>Archosauria</taxon>
        <taxon>Dinosauria</taxon>
        <taxon>Saurischia</taxon>
        <taxon>Theropoda</taxon>
        <taxon>Coelurosauria</taxon>
        <taxon>Aves</taxon>
        <taxon>Neognathae</taxon>
        <taxon>Neoaves</taxon>
        <taxon>Telluraves</taxon>
        <taxon>Coraciimorphae</taxon>
        <taxon>Piciformes</taxon>
        <taxon>Ramphastidae</taxon>
        <taxon>Ramphastos</taxon>
    </lineage>
</organism>
<reference evidence="7" key="1">
    <citation type="submission" date="2019-09" db="EMBL/GenBank/DDBJ databases">
        <title>Bird 10,000 Genomes (B10K) Project - Family phase.</title>
        <authorList>
            <person name="Zhang G."/>
        </authorList>
    </citation>
    <scope>NUCLEOTIDE SEQUENCE</scope>
    <source>
        <strain evidence="7">B10K-DU-001-30</strain>
        <tissue evidence="7">Muscle</tissue>
    </source>
</reference>
<dbReference type="AlphaFoldDB" id="A0A852C5Q5"/>
<protein>
    <recommendedName>
        <fullName evidence="4">Anillin</fullName>
    </recommendedName>
</protein>
<dbReference type="GO" id="GO:0000915">
    <property type="term" value="P:actomyosin contractile ring assembly"/>
    <property type="evidence" value="ECO:0007669"/>
    <property type="project" value="TreeGrafter"/>
</dbReference>
<evidence type="ECO:0000256" key="4">
    <source>
        <dbReference type="ARBA" id="ARBA00071355"/>
    </source>
</evidence>
<dbReference type="SUPFAM" id="SSF50729">
    <property type="entry name" value="PH domain-like"/>
    <property type="match status" value="1"/>
</dbReference>
<dbReference type="InterPro" id="IPR051364">
    <property type="entry name" value="Cytokinesis/Rho-signaling"/>
</dbReference>
<feature type="non-terminal residue" evidence="7">
    <location>
        <position position="655"/>
    </location>
</feature>